<organism evidence="12 13">
    <name type="scientific">Bifidobacterium olomucense</name>
    <dbReference type="NCBI Taxonomy" id="2675324"/>
    <lineage>
        <taxon>Bacteria</taxon>
        <taxon>Bacillati</taxon>
        <taxon>Actinomycetota</taxon>
        <taxon>Actinomycetes</taxon>
        <taxon>Bifidobacteriales</taxon>
        <taxon>Bifidobacteriaceae</taxon>
        <taxon>Bifidobacterium</taxon>
    </lineage>
</organism>
<evidence type="ECO:0000313" key="13">
    <source>
        <dbReference type="Proteomes" id="UP000543419"/>
    </source>
</evidence>
<name>A0A7Y0EXS0_9BIFI</name>
<dbReference type="PIRSF" id="PIRSF039085">
    <property type="entry name" value="ABC_ATPase_HisP"/>
    <property type="match status" value="1"/>
</dbReference>
<dbReference type="InterPro" id="IPR027417">
    <property type="entry name" value="P-loop_NTPase"/>
</dbReference>
<comment type="catalytic activity">
    <reaction evidence="10">
        <text>a polar amino acid(out) + ATP + H2O = a polar amino acid(in) + ADP + phosphate + H(+)</text>
        <dbReference type="Rhea" id="RHEA:14673"/>
        <dbReference type="ChEBI" id="CHEBI:15377"/>
        <dbReference type="ChEBI" id="CHEBI:15378"/>
        <dbReference type="ChEBI" id="CHEBI:30616"/>
        <dbReference type="ChEBI" id="CHEBI:43474"/>
        <dbReference type="ChEBI" id="CHEBI:62031"/>
        <dbReference type="ChEBI" id="CHEBI:456216"/>
        <dbReference type="EC" id="7.4.2.1"/>
    </reaction>
    <physiologicalReaction direction="left-to-right" evidence="10">
        <dbReference type="Rhea" id="RHEA:14674"/>
    </physiologicalReaction>
</comment>
<comment type="caution">
    <text evidence="12">The sequence shown here is derived from an EMBL/GenBank/DDBJ whole genome shotgun (WGS) entry which is preliminary data.</text>
</comment>
<feature type="domain" description="ABC transporter" evidence="11">
    <location>
        <begin position="43"/>
        <end position="277"/>
    </location>
</feature>
<keyword evidence="8" id="KW-0472">Membrane</keyword>
<dbReference type="InterPro" id="IPR003593">
    <property type="entry name" value="AAA+_ATPase"/>
</dbReference>
<sequence>MSGWCYFGNTVPLYWPLMSEKQEETRPVTPLVPGNESAGRPLVELTHVEKHFGDLHVLKDINLKVTKGEVLVVVGPSGSGKSTMCRTINRLETIDSGDIRIDGKPLPQEGKELASLRAEVGMVFQSFNLFANKTILENVTLAPIKVRHMDKKEAERLAMDLLDRVGVASQANKMPSQLSGGQQQRVAIARALAMRPKVMLFDEPTSALDPEMVNEVLDVMVELAHEGMTMICITHEMGFARKAADRIVFMADGQILEQNTPDEFFEHPQTDRAKDFLSKILTH</sequence>
<keyword evidence="3" id="KW-0813">Transport</keyword>
<dbReference type="PROSITE" id="PS00211">
    <property type="entry name" value="ABC_TRANSPORTER_1"/>
    <property type="match status" value="1"/>
</dbReference>
<dbReference type="InterPro" id="IPR017871">
    <property type="entry name" value="ABC_transporter-like_CS"/>
</dbReference>
<evidence type="ECO:0000256" key="8">
    <source>
        <dbReference type="ARBA" id="ARBA00023136"/>
    </source>
</evidence>
<keyword evidence="7" id="KW-0029">Amino-acid transport</keyword>
<dbReference type="GO" id="GO:0005886">
    <property type="term" value="C:plasma membrane"/>
    <property type="evidence" value="ECO:0007669"/>
    <property type="project" value="UniProtKB-SubCell"/>
</dbReference>
<evidence type="ECO:0000259" key="11">
    <source>
        <dbReference type="PROSITE" id="PS50893"/>
    </source>
</evidence>
<keyword evidence="6 12" id="KW-0067">ATP-binding</keyword>
<reference evidence="12 13" key="1">
    <citation type="submission" date="2020-02" db="EMBL/GenBank/DDBJ databases">
        <title>Characterization of phylogenetic diversity of novel bifidobacterial species isolated in Czech ZOOs.</title>
        <authorList>
            <person name="Lugli G.A."/>
            <person name="Vera N.B."/>
            <person name="Ventura M."/>
        </authorList>
    </citation>
    <scope>NUCLEOTIDE SEQUENCE [LARGE SCALE GENOMIC DNA]</scope>
    <source>
        <strain evidence="12 13">DSM 109959</strain>
    </source>
</reference>
<keyword evidence="13" id="KW-1185">Reference proteome</keyword>
<dbReference type="PANTHER" id="PTHR43166:SF9">
    <property type="entry name" value="GLUTAMATE_ASPARTATE IMPORT ATP-BINDING PROTEIN GLTL"/>
    <property type="match status" value="1"/>
</dbReference>
<accession>A0A7Y0EXS0</accession>
<dbReference type="PANTHER" id="PTHR43166">
    <property type="entry name" value="AMINO ACID IMPORT ATP-BINDING PROTEIN"/>
    <property type="match status" value="1"/>
</dbReference>
<dbReference type="GO" id="GO:0016887">
    <property type="term" value="F:ATP hydrolysis activity"/>
    <property type="evidence" value="ECO:0007669"/>
    <property type="project" value="InterPro"/>
</dbReference>
<evidence type="ECO:0000256" key="2">
    <source>
        <dbReference type="ARBA" id="ARBA00005417"/>
    </source>
</evidence>
<evidence type="ECO:0000256" key="7">
    <source>
        <dbReference type="ARBA" id="ARBA00022970"/>
    </source>
</evidence>
<dbReference type="Gene3D" id="3.40.50.300">
    <property type="entry name" value="P-loop containing nucleotide triphosphate hydrolases"/>
    <property type="match status" value="1"/>
</dbReference>
<comment type="subcellular location">
    <subcellularLocation>
        <location evidence="1">Cell membrane</location>
        <topology evidence="1">Peripheral membrane protein</topology>
    </subcellularLocation>
</comment>
<dbReference type="InterPro" id="IPR003439">
    <property type="entry name" value="ABC_transporter-like_ATP-bd"/>
</dbReference>
<dbReference type="GO" id="GO:0015426">
    <property type="term" value="F:ATPase-coupled polar amino acid-transporter activity"/>
    <property type="evidence" value="ECO:0007669"/>
    <property type="project" value="UniProtKB-EC"/>
</dbReference>
<dbReference type="Proteomes" id="UP000543419">
    <property type="component" value="Unassembled WGS sequence"/>
</dbReference>
<dbReference type="SUPFAM" id="SSF52540">
    <property type="entry name" value="P-loop containing nucleoside triphosphate hydrolases"/>
    <property type="match status" value="1"/>
</dbReference>
<dbReference type="Pfam" id="PF00005">
    <property type="entry name" value="ABC_tran"/>
    <property type="match status" value="1"/>
</dbReference>
<dbReference type="EC" id="7.4.2.1" evidence="9"/>
<evidence type="ECO:0000256" key="9">
    <source>
        <dbReference type="ARBA" id="ARBA00038850"/>
    </source>
</evidence>
<evidence type="ECO:0000313" key="12">
    <source>
        <dbReference type="EMBL" id="NMM98362.1"/>
    </source>
</evidence>
<keyword evidence="4" id="KW-1003">Cell membrane</keyword>
<dbReference type="PROSITE" id="PS50893">
    <property type="entry name" value="ABC_TRANSPORTER_2"/>
    <property type="match status" value="1"/>
</dbReference>
<evidence type="ECO:0000256" key="4">
    <source>
        <dbReference type="ARBA" id="ARBA00022475"/>
    </source>
</evidence>
<dbReference type="SMART" id="SM00382">
    <property type="entry name" value="AAA"/>
    <property type="match status" value="1"/>
</dbReference>
<dbReference type="FunFam" id="3.40.50.300:FF:000020">
    <property type="entry name" value="Amino acid ABC transporter ATP-binding component"/>
    <property type="match status" value="1"/>
</dbReference>
<dbReference type="EMBL" id="JAAIIG010000004">
    <property type="protein sequence ID" value="NMM98362.1"/>
    <property type="molecule type" value="Genomic_DNA"/>
</dbReference>
<evidence type="ECO:0000256" key="6">
    <source>
        <dbReference type="ARBA" id="ARBA00022840"/>
    </source>
</evidence>
<dbReference type="AlphaFoldDB" id="A0A7Y0EXS0"/>
<dbReference type="InterPro" id="IPR030679">
    <property type="entry name" value="ABC_ATPase_HisP-typ"/>
</dbReference>
<proteinExistence type="inferred from homology"/>
<keyword evidence="5" id="KW-0547">Nucleotide-binding</keyword>
<dbReference type="GO" id="GO:0005524">
    <property type="term" value="F:ATP binding"/>
    <property type="evidence" value="ECO:0007669"/>
    <property type="project" value="UniProtKB-KW"/>
</dbReference>
<evidence type="ECO:0000256" key="3">
    <source>
        <dbReference type="ARBA" id="ARBA00022448"/>
    </source>
</evidence>
<dbReference type="InterPro" id="IPR050086">
    <property type="entry name" value="MetN_ABC_transporter-like"/>
</dbReference>
<dbReference type="CDD" id="cd03262">
    <property type="entry name" value="ABC_HisP_GlnQ"/>
    <property type="match status" value="1"/>
</dbReference>
<evidence type="ECO:0000256" key="1">
    <source>
        <dbReference type="ARBA" id="ARBA00004202"/>
    </source>
</evidence>
<evidence type="ECO:0000256" key="10">
    <source>
        <dbReference type="ARBA" id="ARBA00047624"/>
    </source>
</evidence>
<protein>
    <recommendedName>
        <fullName evidence="9">ABC-type polar-amino-acid transporter</fullName>
        <ecNumber evidence="9">7.4.2.1</ecNumber>
    </recommendedName>
</protein>
<gene>
    <name evidence="12" type="ORF">G1C97_1314</name>
</gene>
<evidence type="ECO:0000256" key="5">
    <source>
        <dbReference type="ARBA" id="ARBA00022741"/>
    </source>
</evidence>
<comment type="similarity">
    <text evidence="2">Belongs to the ABC transporter superfamily.</text>
</comment>